<dbReference type="SUPFAM" id="SSF56112">
    <property type="entry name" value="Protein kinase-like (PK-like)"/>
    <property type="match status" value="1"/>
</dbReference>
<reference evidence="1 2" key="1">
    <citation type="journal article" date="2019" name="Int. J. Syst. Evol. Microbiol.">
        <title>The Global Catalogue of Microorganisms (GCM) 10K type strain sequencing project: providing services to taxonomists for standard genome sequencing and annotation.</title>
        <authorList>
            <consortium name="The Broad Institute Genomics Platform"/>
            <consortium name="The Broad Institute Genome Sequencing Center for Infectious Disease"/>
            <person name="Wu L."/>
            <person name="Ma J."/>
        </authorList>
    </citation>
    <scope>NUCLEOTIDE SEQUENCE [LARGE SCALE GENOMIC DNA]</scope>
    <source>
        <strain evidence="1 2">JCM 6833</strain>
    </source>
</reference>
<sequence>MRIDWTELPTEIQAAVEAHTGQVGSVVPAAEGNHANIASTVHGGRGSVFVKAARKQAADQDGAEVRSLRWENAINPHVSEFAPRLLDSAEAGGWFAIIFEHVDGRRADFAPDSPDLEVLAKTVDALQSTAAPDALKKYVQRRWESVVDDVTPMAGDQLLHADLNPANFLITADRVYLVDWAFVARGAAWVEPALLMPWLLQAGHEPGDAERWLSRIGSWADADPAHLDLFAGAFAAKWAINLENNSEPWAVKLAAAARAWAHYRLDGPSASKPVRWIR</sequence>
<dbReference type="Gene3D" id="3.90.1200.10">
    <property type="match status" value="1"/>
</dbReference>
<comment type="caution">
    <text evidence="1">The sequence shown here is derived from an EMBL/GenBank/DDBJ whole genome shotgun (WGS) entry which is preliminary data.</text>
</comment>
<proteinExistence type="predicted"/>
<accession>A0ABN3QKF7</accession>
<gene>
    <name evidence="1" type="ORF">GCM10010411_77210</name>
</gene>
<dbReference type="RefSeq" id="WP_344547455.1">
    <property type="nucleotide sequence ID" value="NZ_BAAATD010000014.1"/>
</dbReference>
<dbReference type="EMBL" id="BAAATD010000014">
    <property type="protein sequence ID" value="GAA2628474.1"/>
    <property type="molecule type" value="Genomic_DNA"/>
</dbReference>
<evidence type="ECO:0000313" key="1">
    <source>
        <dbReference type="EMBL" id="GAA2628474.1"/>
    </source>
</evidence>
<evidence type="ECO:0000313" key="2">
    <source>
        <dbReference type="Proteomes" id="UP001501509"/>
    </source>
</evidence>
<organism evidence="1 2">
    <name type="scientific">Actinomadura fulvescens</name>
    <dbReference type="NCBI Taxonomy" id="46160"/>
    <lineage>
        <taxon>Bacteria</taxon>
        <taxon>Bacillati</taxon>
        <taxon>Actinomycetota</taxon>
        <taxon>Actinomycetes</taxon>
        <taxon>Streptosporangiales</taxon>
        <taxon>Thermomonosporaceae</taxon>
        <taxon>Actinomadura</taxon>
    </lineage>
</organism>
<protein>
    <recommendedName>
        <fullName evidence="3">Aminoglycoside phosphotransferase</fullName>
    </recommendedName>
</protein>
<name>A0ABN3QKF7_9ACTN</name>
<dbReference type="Proteomes" id="UP001501509">
    <property type="component" value="Unassembled WGS sequence"/>
</dbReference>
<keyword evidence="2" id="KW-1185">Reference proteome</keyword>
<dbReference type="InterPro" id="IPR011009">
    <property type="entry name" value="Kinase-like_dom_sf"/>
</dbReference>
<evidence type="ECO:0008006" key="3">
    <source>
        <dbReference type="Google" id="ProtNLM"/>
    </source>
</evidence>